<evidence type="ECO:0000256" key="3">
    <source>
        <dbReference type="ARBA" id="ARBA00022605"/>
    </source>
</evidence>
<gene>
    <name evidence="8" type="ORF">NM125_10770</name>
</gene>
<dbReference type="InterPro" id="IPR004636">
    <property type="entry name" value="AcOrn/SuccOrn_fam"/>
</dbReference>
<dbReference type="GO" id="GO:0008483">
    <property type="term" value="F:transaminase activity"/>
    <property type="evidence" value="ECO:0007669"/>
    <property type="project" value="UniProtKB-KW"/>
</dbReference>
<organism evidence="8 9">
    <name type="scientific">Gracilimonas sediminicola</name>
    <dbReference type="NCBI Taxonomy" id="2952158"/>
    <lineage>
        <taxon>Bacteria</taxon>
        <taxon>Pseudomonadati</taxon>
        <taxon>Balneolota</taxon>
        <taxon>Balneolia</taxon>
        <taxon>Balneolales</taxon>
        <taxon>Balneolaceae</taxon>
        <taxon>Gracilimonas</taxon>
    </lineage>
</organism>
<dbReference type="Pfam" id="PF00202">
    <property type="entry name" value="Aminotran_3"/>
    <property type="match status" value="1"/>
</dbReference>
<comment type="caution">
    <text evidence="8">The sequence shown here is derived from an EMBL/GenBank/DDBJ whole genome shotgun (WGS) entry which is preliminary data.</text>
</comment>
<dbReference type="NCBIfam" id="NF002325">
    <property type="entry name" value="PRK01278.1"/>
    <property type="match status" value="1"/>
</dbReference>
<name>A0A9X2REM2_9BACT</name>
<dbReference type="PROSITE" id="PS00600">
    <property type="entry name" value="AA_TRANSFER_CLASS_3"/>
    <property type="match status" value="1"/>
</dbReference>
<dbReference type="Gene3D" id="3.90.1150.10">
    <property type="entry name" value="Aspartate Aminotransferase, domain 1"/>
    <property type="match status" value="1"/>
</dbReference>
<evidence type="ECO:0000256" key="2">
    <source>
        <dbReference type="ARBA" id="ARBA00022576"/>
    </source>
</evidence>
<evidence type="ECO:0000313" key="8">
    <source>
        <dbReference type="EMBL" id="MCP9292060.1"/>
    </source>
</evidence>
<keyword evidence="3" id="KW-0028">Amino-acid biosynthesis</keyword>
<evidence type="ECO:0000256" key="6">
    <source>
        <dbReference type="ARBA" id="ARBA00029440"/>
    </source>
</evidence>
<dbReference type="InterPro" id="IPR049704">
    <property type="entry name" value="Aminotrans_3_PPA_site"/>
</dbReference>
<dbReference type="GO" id="GO:0030170">
    <property type="term" value="F:pyridoxal phosphate binding"/>
    <property type="evidence" value="ECO:0007669"/>
    <property type="project" value="InterPro"/>
</dbReference>
<dbReference type="EMBL" id="JANDBC010000002">
    <property type="protein sequence ID" value="MCP9292060.1"/>
    <property type="molecule type" value="Genomic_DNA"/>
</dbReference>
<dbReference type="NCBIfam" id="TIGR00707">
    <property type="entry name" value="argD"/>
    <property type="match status" value="1"/>
</dbReference>
<keyword evidence="9" id="KW-1185">Reference proteome</keyword>
<protein>
    <submittedName>
        <fullName evidence="8">Aspartate aminotransferase family protein</fullName>
    </submittedName>
</protein>
<dbReference type="RefSeq" id="WP_255134935.1">
    <property type="nucleotide sequence ID" value="NZ_JANDBC010000002.1"/>
</dbReference>
<dbReference type="InterPro" id="IPR050103">
    <property type="entry name" value="Class-III_PLP-dep_AT"/>
</dbReference>
<keyword evidence="2 8" id="KW-0032">Aminotransferase</keyword>
<accession>A0A9X2REM2</accession>
<dbReference type="InterPro" id="IPR015421">
    <property type="entry name" value="PyrdxlP-dep_Trfase_major"/>
</dbReference>
<evidence type="ECO:0000313" key="9">
    <source>
        <dbReference type="Proteomes" id="UP001139125"/>
    </source>
</evidence>
<dbReference type="Proteomes" id="UP001139125">
    <property type="component" value="Unassembled WGS sequence"/>
</dbReference>
<dbReference type="GO" id="GO:0042802">
    <property type="term" value="F:identical protein binding"/>
    <property type="evidence" value="ECO:0007669"/>
    <property type="project" value="TreeGrafter"/>
</dbReference>
<evidence type="ECO:0000256" key="1">
    <source>
        <dbReference type="ARBA" id="ARBA00001933"/>
    </source>
</evidence>
<dbReference type="InterPro" id="IPR005814">
    <property type="entry name" value="Aminotrans_3"/>
</dbReference>
<keyword evidence="5 7" id="KW-0663">Pyridoxal phosphate</keyword>
<dbReference type="FunFam" id="3.40.640.10:FF:000004">
    <property type="entry name" value="Acetylornithine aminotransferase"/>
    <property type="match status" value="1"/>
</dbReference>
<dbReference type="AlphaFoldDB" id="A0A9X2REM2"/>
<dbReference type="CDD" id="cd00610">
    <property type="entry name" value="OAT_like"/>
    <property type="match status" value="1"/>
</dbReference>
<dbReference type="PIRSF" id="PIRSF000521">
    <property type="entry name" value="Transaminase_4ab_Lys_Orn"/>
    <property type="match status" value="1"/>
</dbReference>
<comment type="cofactor">
    <cofactor evidence="1">
        <name>pyridoxal 5'-phosphate</name>
        <dbReference type="ChEBI" id="CHEBI:597326"/>
    </cofactor>
</comment>
<dbReference type="InterPro" id="IPR015424">
    <property type="entry name" value="PyrdxlP-dep_Trfase"/>
</dbReference>
<reference evidence="8" key="1">
    <citation type="submission" date="2022-06" db="EMBL/GenBank/DDBJ databases">
        <title>Gracilimonas sp. CAU 1638 isolated from sea sediment.</title>
        <authorList>
            <person name="Kim W."/>
        </authorList>
    </citation>
    <scope>NUCLEOTIDE SEQUENCE</scope>
    <source>
        <strain evidence="8">CAU 1638</strain>
    </source>
</reference>
<comment type="pathway">
    <text evidence="6">Amino-acid biosynthesis.</text>
</comment>
<keyword evidence="4" id="KW-0808">Transferase</keyword>
<dbReference type="Gene3D" id="3.40.640.10">
    <property type="entry name" value="Type I PLP-dependent aspartate aminotransferase-like (Major domain)"/>
    <property type="match status" value="1"/>
</dbReference>
<dbReference type="InterPro" id="IPR015422">
    <property type="entry name" value="PyrdxlP-dep_Trfase_small"/>
</dbReference>
<dbReference type="PANTHER" id="PTHR11986:SF79">
    <property type="entry name" value="ACETYLORNITHINE AMINOTRANSFERASE, MITOCHONDRIAL"/>
    <property type="match status" value="1"/>
</dbReference>
<sequence length="392" mass="42803">MDKAQQLEKQYHFQVYNRLPVTLSHGKGALLWDTEGNEYLDAFGGLAVNNLGHAHPKIVAAIKEQADKLLHASNFFYNEPQSLLAEKLATLSGLDRVFFCNSGVEAMEACVKMARKWGKKNGKSGNVITLSEGFHGRSVTTIAMGMPSYREGFDPMPTGFDQVPFNDFEALKAKVDEDTIAIGFETIQGSGGVNVIDGEFLKKTRQLCDELNILMIIDEVQCGIGRSGKFYAYQHFDVMPDIVATAKALAGGIPIGAVLAKEEVASALGFSDHGTTFGGNPFACHVANAALDAIEEEGLTEQAAEKGAFMMKLLRERLSGYPSVKDIRGLGLMLGVELDRPARPVIDKMFEHNILGNAAHGTVVRFLPPLVITKEQIERIVDELVWALNQTE</sequence>
<evidence type="ECO:0000256" key="4">
    <source>
        <dbReference type="ARBA" id="ARBA00022679"/>
    </source>
</evidence>
<dbReference type="PANTHER" id="PTHR11986">
    <property type="entry name" value="AMINOTRANSFERASE CLASS III"/>
    <property type="match status" value="1"/>
</dbReference>
<proteinExistence type="inferred from homology"/>
<dbReference type="SUPFAM" id="SSF53383">
    <property type="entry name" value="PLP-dependent transferases"/>
    <property type="match status" value="1"/>
</dbReference>
<dbReference type="GO" id="GO:0006526">
    <property type="term" value="P:L-arginine biosynthetic process"/>
    <property type="evidence" value="ECO:0007669"/>
    <property type="project" value="UniProtKB-ARBA"/>
</dbReference>
<evidence type="ECO:0000256" key="5">
    <source>
        <dbReference type="ARBA" id="ARBA00022898"/>
    </source>
</evidence>
<evidence type="ECO:0000256" key="7">
    <source>
        <dbReference type="RuleBase" id="RU003560"/>
    </source>
</evidence>
<comment type="similarity">
    <text evidence="7">Belongs to the class-III pyridoxal-phosphate-dependent aminotransferase family.</text>
</comment>